<organism evidence="5 6">
    <name type="scientific">Stylosanthes scabra</name>
    <dbReference type="NCBI Taxonomy" id="79078"/>
    <lineage>
        <taxon>Eukaryota</taxon>
        <taxon>Viridiplantae</taxon>
        <taxon>Streptophyta</taxon>
        <taxon>Embryophyta</taxon>
        <taxon>Tracheophyta</taxon>
        <taxon>Spermatophyta</taxon>
        <taxon>Magnoliopsida</taxon>
        <taxon>eudicotyledons</taxon>
        <taxon>Gunneridae</taxon>
        <taxon>Pentapetalae</taxon>
        <taxon>rosids</taxon>
        <taxon>fabids</taxon>
        <taxon>Fabales</taxon>
        <taxon>Fabaceae</taxon>
        <taxon>Papilionoideae</taxon>
        <taxon>50 kb inversion clade</taxon>
        <taxon>dalbergioids sensu lato</taxon>
        <taxon>Dalbergieae</taxon>
        <taxon>Pterocarpus clade</taxon>
        <taxon>Stylosanthes</taxon>
    </lineage>
</organism>
<evidence type="ECO:0000256" key="3">
    <source>
        <dbReference type="ARBA" id="ARBA00022946"/>
    </source>
</evidence>
<gene>
    <name evidence="5" type="ORF">PIB30_009775</name>
</gene>
<dbReference type="InterPro" id="IPR038538">
    <property type="entry name" value="MTERF_sf"/>
</dbReference>
<comment type="similarity">
    <text evidence="1">Belongs to the mTERF family.</text>
</comment>
<name>A0ABU6X533_9FABA</name>
<accession>A0ABU6X533</accession>
<protein>
    <recommendedName>
        <fullName evidence="7">Transcription termination factor MTEF1, chloroplastic</fullName>
    </recommendedName>
</protein>
<dbReference type="EMBL" id="JASCZI010211471">
    <property type="protein sequence ID" value="MED6192414.1"/>
    <property type="molecule type" value="Genomic_DNA"/>
</dbReference>
<evidence type="ECO:0000313" key="6">
    <source>
        <dbReference type="Proteomes" id="UP001341840"/>
    </source>
</evidence>
<keyword evidence="2" id="KW-0804">Transcription</keyword>
<feature type="region of interest" description="Disordered" evidence="4">
    <location>
        <begin position="1"/>
        <end position="29"/>
    </location>
</feature>
<sequence>MLLSLHLPSPSPSSSSSSSSSSYHTPSRTFHNQPHYIKFQTSYRQNLRYLQHLTVIPPDALPDSDTIHRIFATINLLKSHSLSDSDIPRIAAAAPSLFSSSSAAFSPDNISAVFHFLAADVSASSSESRGLVLRCPHLLLSPHPDLCLRPTLHFLRDEIGLTGLNRPTNRNAHLLNTRVEDLRVRVEFLREEVGFEYEEAVRALGRLPAIFGYGLESNLRPKFEYLVGEMGRDVEELKKFPQYFGFSLHNRIVPRHLHLKQRGVFDVPLNKMLMWRDDRFYSKWK</sequence>
<dbReference type="PANTHER" id="PTHR13068">
    <property type="entry name" value="CGI-12 PROTEIN-RELATED"/>
    <property type="match status" value="1"/>
</dbReference>
<dbReference type="SMART" id="SM00733">
    <property type="entry name" value="Mterf"/>
    <property type="match status" value="4"/>
</dbReference>
<feature type="compositionally biased region" description="Low complexity" evidence="4">
    <location>
        <begin position="1"/>
        <end position="22"/>
    </location>
</feature>
<keyword evidence="6" id="KW-1185">Reference proteome</keyword>
<dbReference type="Gene3D" id="1.25.70.10">
    <property type="entry name" value="Transcription termination factor 3, mitochondrial"/>
    <property type="match status" value="1"/>
</dbReference>
<evidence type="ECO:0000256" key="1">
    <source>
        <dbReference type="ARBA" id="ARBA00007692"/>
    </source>
</evidence>
<keyword evidence="2" id="KW-0806">Transcription termination</keyword>
<dbReference type="InterPro" id="IPR003690">
    <property type="entry name" value="MTERF"/>
</dbReference>
<comment type="caution">
    <text evidence="5">The sequence shown here is derived from an EMBL/GenBank/DDBJ whole genome shotgun (WGS) entry which is preliminary data.</text>
</comment>
<evidence type="ECO:0008006" key="7">
    <source>
        <dbReference type="Google" id="ProtNLM"/>
    </source>
</evidence>
<evidence type="ECO:0000256" key="2">
    <source>
        <dbReference type="ARBA" id="ARBA00022472"/>
    </source>
</evidence>
<dbReference type="Proteomes" id="UP001341840">
    <property type="component" value="Unassembled WGS sequence"/>
</dbReference>
<keyword evidence="2" id="KW-0805">Transcription regulation</keyword>
<dbReference type="PANTHER" id="PTHR13068:SF139">
    <property type="entry name" value="TRANSCRIPTION TERMINATION FACTOR MTEF1, CHLOROPLASTIC"/>
    <property type="match status" value="1"/>
</dbReference>
<evidence type="ECO:0000313" key="5">
    <source>
        <dbReference type="EMBL" id="MED6192414.1"/>
    </source>
</evidence>
<reference evidence="5 6" key="1">
    <citation type="journal article" date="2023" name="Plants (Basel)">
        <title>Bridging the Gap: Combining Genomics and Transcriptomics Approaches to Understand Stylosanthes scabra, an Orphan Legume from the Brazilian Caatinga.</title>
        <authorList>
            <person name="Ferreira-Neto J.R.C."/>
            <person name="da Silva M.D."/>
            <person name="Binneck E."/>
            <person name="de Melo N.F."/>
            <person name="da Silva R.H."/>
            <person name="de Melo A.L.T.M."/>
            <person name="Pandolfi V."/>
            <person name="Bustamante F.O."/>
            <person name="Brasileiro-Vidal A.C."/>
            <person name="Benko-Iseppon A.M."/>
        </authorList>
    </citation>
    <scope>NUCLEOTIDE SEQUENCE [LARGE SCALE GENOMIC DNA]</scope>
    <source>
        <tissue evidence="5">Leaves</tissue>
    </source>
</reference>
<proteinExistence type="inferred from homology"/>
<dbReference type="Pfam" id="PF02536">
    <property type="entry name" value="mTERF"/>
    <property type="match status" value="1"/>
</dbReference>
<keyword evidence="3" id="KW-0809">Transit peptide</keyword>
<evidence type="ECO:0000256" key="4">
    <source>
        <dbReference type="SAM" id="MobiDB-lite"/>
    </source>
</evidence>